<evidence type="ECO:0000256" key="3">
    <source>
        <dbReference type="ARBA" id="ARBA00022679"/>
    </source>
</evidence>
<organism evidence="8 9">
    <name type="scientific">Thermococcus piezophilus</name>
    <dbReference type="NCBI Taxonomy" id="1712654"/>
    <lineage>
        <taxon>Archaea</taxon>
        <taxon>Methanobacteriati</taxon>
        <taxon>Methanobacteriota</taxon>
        <taxon>Thermococci</taxon>
        <taxon>Thermococcales</taxon>
        <taxon>Thermococcaceae</taxon>
        <taxon>Thermococcus</taxon>
    </lineage>
</organism>
<evidence type="ECO:0000256" key="2">
    <source>
        <dbReference type="ARBA" id="ARBA00022603"/>
    </source>
</evidence>
<dbReference type="STRING" id="1712654.A7C91_09710"/>
<feature type="binding site" evidence="6">
    <location>
        <position position="183"/>
    </location>
    <ligand>
        <name>S-adenosyl-L-methionine</name>
        <dbReference type="ChEBI" id="CHEBI:59789"/>
    </ligand>
</feature>
<dbReference type="GO" id="GO:0006396">
    <property type="term" value="P:RNA processing"/>
    <property type="evidence" value="ECO:0007669"/>
    <property type="project" value="InterPro"/>
</dbReference>
<keyword evidence="1" id="KW-0963">Cytoplasm</keyword>
<dbReference type="GO" id="GO:0001510">
    <property type="term" value="P:RNA methylation"/>
    <property type="evidence" value="ECO:0007669"/>
    <property type="project" value="InterPro"/>
</dbReference>
<dbReference type="OrthoDB" id="14725at2157"/>
<evidence type="ECO:0000256" key="1">
    <source>
        <dbReference type="ARBA" id="ARBA00022490"/>
    </source>
</evidence>
<dbReference type="InterPro" id="IPR011023">
    <property type="entry name" value="Nop2p"/>
</dbReference>
<dbReference type="GeneID" id="28496470"/>
<feature type="binding site" evidence="6">
    <location>
        <begin position="115"/>
        <end position="121"/>
    </location>
    <ligand>
        <name>S-adenosyl-L-methionine</name>
        <dbReference type="ChEBI" id="CHEBI:59789"/>
    </ligand>
</feature>
<sequence length="312" mass="35937">MNARDEVRHANPEFYERYSQIEDTDEFWEFIVRPLRQSIRVNTLKAPFDYIVERLSERYELEPIPWAREGFFIDVENLATILEHSLGLIFGQEASSMIPPVVLDPKPGELVLDMAAAPGSKTGQIAQYMENEGCIIANDPKIERANVLIANLNRMGVLNTRVTTRDGAYFGRFENTFDRVLLDAPCSSVGMIRKKWRFLTEWNLRTVVRYMNIQKRLILASYRALKPGGVMVYSTCTIDPLENEGVVDYLLRKTDARLDDIDLPVKTSEPVLEWEGRTYSEELRKTRRIHPNDNDTEAFFIAKIVKPKEGEA</sequence>
<reference evidence="9" key="1">
    <citation type="journal article" date="2016" name="Syst. Appl. Microbiol.">
        <title>Thermococcus piezophilus sp. nov., a novel hyperthermophilic and piezophilic archaeon with a broad pressure range for growth, isolated from a deepest hydrothermal vent at the Mid-Cayman Rise.</title>
        <authorList>
            <person name="Dalmasso C."/>
            <person name="Oger P."/>
            <person name="Selva G."/>
            <person name="Courtine D."/>
            <person name="L'Haridon S."/>
            <person name="Garlaschelli A."/>
            <person name="Roussel E."/>
            <person name="Miyazaki J."/>
            <person name="Reveillaud J."/>
            <person name="Jebbar M."/>
            <person name="Takai K."/>
            <person name="Maignien L."/>
            <person name="Alain K."/>
        </authorList>
    </citation>
    <scope>NUCLEOTIDE SEQUENCE [LARGE SCALE GENOMIC DNA]</scope>
    <source>
        <strain evidence="9">CDGS</strain>
    </source>
</reference>
<dbReference type="Pfam" id="PF17125">
    <property type="entry name" value="Methyltr_RsmF_N"/>
    <property type="match status" value="1"/>
</dbReference>
<evidence type="ECO:0000313" key="8">
    <source>
        <dbReference type="EMBL" id="ANF23406.1"/>
    </source>
</evidence>
<dbReference type="GO" id="GO:0008757">
    <property type="term" value="F:S-adenosylmethionine-dependent methyltransferase activity"/>
    <property type="evidence" value="ECO:0007669"/>
    <property type="project" value="InterPro"/>
</dbReference>
<dbReference type="PANTHER" id="PTHR22807:SF30">
    <property type="entry name" value="28S RRNA (CYTOSINE(4447)-C(5))-METHYLTRANSFERASE-RELATED"/>
    <property type="match status" value="1"/>
</dbReference>
<dbReference type="InterPro" id="IPR049560">
    <property type="entry name" value="MeTrfase_RsmB-F_NOP2_cat"/>
</dbReference>
<dbReference type="InterPro" id="IPR053630">
    <property type="entry name" value="tRNA_Cytosine-C(5)-MTase"/>
</dbReference>
<keyword evidence="9" id="KW-1185">Reference proteome</keyword>
<comment type="similarity">
    <text evidence="6">Belongs to the class I-like SAM-binding methyltransferase superfamily. RsmB/NOP family.</text>
</comment>
<dbReference type="GO" id="GO:0008173">
    <property type="term" value="F:RNA methyltransferase activity"/>
    <property type="evidence" value="ECO:0007669"/>
    <property type="project" value="InterPro"/>
</dbReference>
<evidence type="ECO:0000256" key="4">
    <source>
        <dbReference type="ARBA" id="ARBA00022691"/>
    </source>
</evidence>
<feature type="active site" description="Nucleophile" evidence="6">
    <location>
        <position position="236"/>
    </location>
</feature>
<dbReference type="InterPro" id="IPR031341">
    <property type="entry name" value="Methyltr_RsmF_N"/>
</dbReference>
<dbReference type="Pfam" id="PF01189">
    <property type="entry name" value="Methyltr_RsmB-F"/>
    <property type="match status" value="1"/>
</dbReference>
<evidence type="ECO:0000313" key="9">
    <source>
        <dbReference type="Proteomes" id="UP000076969"/>
    </source>
</evidence>
<accession>A0A172WJA7</accession>
<dbReference type="EMBL" id="CP015520">
    <property type="protein sequence ID" value="ANF23406.1"/>
    <property type="molecule type" value="Genomic_DNA"/>
</dbReference>
<dbReference type="Gene3D" id="3.40.50.150">
    <property type="entry name" value="Vaccinia Virus protein VP39"/>
    <property type="match status" value="1"/>
</dbReference>
<evidence type="ECO:0000256" key="5">
    <source>
        <dbReference type="ARBA" id="ARBA00022884"/>
    </source>
</evidence>
<dbReference type="PROSITE" id="PS51686">
    <property type="entry name" value="SAM_MT_RSMB_NOP"/>
    <property type="match status" value="1"/>
</dbReference>
<keyword evidence="2 6" id="KW-0489">Methyltransferase</keyword>
<dbReference type="Gene3D" id="3.30.70.1170">
    <property type="entry name" value="Sun protein, domain 3"/>
    <property type="match status" value="1"/>
</dbReference>
<dbReference type="GO" id="GO:0003723">
    <property type="term" value="F:RNA binding"/>
    <property type="evidence" value="ECO:0007669"/>
    <property type="project" value="UniProtKB-UniRule"/>
</dbReference>
<dbReference type="KEGG" id="tpie:A7C91_09710"/>
<feature type="binding site" evidence="6">
    <location>
        <position position="139"/>
    </location>
    <ligand>
        <name>S-adenosyl-L-methionine</name>
        <dbReference type="ChEBI" id="CHEBI:59789"/>
    </ligand>
</feature>
<dbReference type="NCBIfam" id="NF040814">
    <property type="entry name" value="tRNA_cyt_mtase"/>
    <property type="match status" value="1"/>
</dbReference>
<keyword evidence="3 6" id="KW-0808">Transferase</keyword>
<dbReference type="Proteomes" id="UP000076969">
    <property type="component" value="Chromosome"/>
</dbReference>
<evidence type="ECO:0000259" key="7">
    <source>
        <dbReference type="PROSITE" id="PS51686"/>
    </source>
</evidence>
<dbReference type="SUPFAM" id="SSF53335">
    <property type="entry name" value="S-adenosyl-L-methionine-dependent methyltransferases"/>
    <property type="match status" value="1"/>
</dbReference>
<dbReference type="InterPro" id="IPR029063">
    <property type="entry name" value="SAM-dependent_MTases_sf"/>
</dbReference>
<feature type="domain" description="SAM-dependent MTase RsmB/NOP-type" evidence="7">
    <location>
        <begin position="27"/>
        <end position="307"/>
    </location>
</feature>
<name>A0A172WJA7_9EURY</name>
<dbReference type="InterPro" id="IPR001678">
    <property type="entry name" value="MeTrfase_RsmB-F_NOP2_dom"/>
</dbReference>
<keyword evidence="4 6" id="KW-0949">S-adenosyl-L-methionine</keyword>
<dbReference type="PANTHER" id="PTHR22807">
    <property type="entry name" value="NOP2 YEAST -RELATED NOL1/NOP2/FMU SUN DOMAIN-CONTAINING"/>
    <property type="match status" value="1"/>
</dbReference>
<dbReference type="RefSeq" id="WP_068667031.1">
    <property type="nucleotide sequence ID" value="NZ_CP015520.1"/>
</dbReference>
<dbReference type="AlphaFoldDB" id="A0A172WJA7"/>
<evidence type="ECO:0000256" key="6">
    <source>
        <dbReference type="PROSITE-ProRule" id="PRU01023"/>
    </source>
</evidence>
<dbReference type="PRINTS" id="PR02008">
    <property type="entry name" value="RCMTFAMILY"/>
</dbReference>
<feature type="binding site" evidence="6">
    <location>
        <position position="166"/>
    </location>
    <ligand>
        <name>S-adenosyl-L-methionine</name>
        <dbReference type="ChEBI" id="CHEBI:59789"/>
    </ligand>
</feature>
<dbReference type="NCBIfam" id="TIGR00446">
    <property type="entry name" value="nop2p"/>
    <property type="match status" value="1"/>
</dbReference>
<proteinExistence type="inferred from homology"/>
<gene>
    <name evidence="8" type="ORF">A7C91_09710</name>
</gene>
<keyword evidence="5 6" id="KW-0694">RNA-binding</keyword>
<protein>
    <submittedName>
        <fullName evidence="8">tRNA methyltransferase</fullName>
    </submittedName>
</protein>
<dbReference type="InterPro" id="IPR023267">
    <property type="entry name" value="RCMT"/>
</dbReference>